<name>A0A4Z2G6B0_9TELE</name>
<dbReference type="EMBL" id="SRLO01000689">
    <property type="protein sequence ID" value="TNN48615.1"/>
    <property type="molecule type" value="Genomic_DNA"/>
</dbReference>
<proteinExistence type="predicted"/>
<reference evidence="3 4" key="1">
    <citation type="submission" date="2019-03" db="EMBL/GenBank/DDBJ databases">
        <title>First draft genome of Liparis tanakae, snailfish: a comprehensive survey of snailfish specific genes.</title>
        <authorList>
            <person name="Kim W."/>
            <person name="Song I."/>
            <person name="Jeong J.-H."/>
            <person name="Kim D."/>
            <person name="Kim S."/>
            <person name="Ryu S."/>
            <person name="Song J.Y."/>
            <person name="Lee S.K."/>
        </authorList>
    </citation>
    <scope>NUCLEOTIDE SEQUENCE [LARGE SCALE GENOMIC DNA]</scope>
    <source>
        <tissue evidence="3">Muscle</tissue>
    </source>
</reference>
<keyword evidence="4" id="KW-1185">Reference proteome</keyword>
<dbReference type="InterPro" id="IPR049885">
    <property type="entry name" value="MTCL1-3"/>
</dbReference>
<feature type="compositionally biased region" description="Basic and acidic residues" evidence="2">
    <location>
        <begin position="236"/>
        <end position="250"/>
    </location>
</feature>
<evidence type="ECO:0000313" key="4">
    <source>
        <dbReference type="Proteomes" id="UP000314294"/>
    </source>
</evidence>
<dbReference type="PANTHER" id="PTHR15742">
    <property type="entry name" value="GIRDIN"/>
    <property type="match status" value="1"/>
</dbReference>
<feature type="coiled-coil region" evidence="1">
    <location>
        <begin position="105"/>
        <end position="146"/>
    </location>
</feature>
<protein>
    <submittedName>
        <fullName evidence="3">Protein SOGA1</fullName>
    </submittedName>
</protein>
<accession>A0A4Z2G6B0</accession>
<gene>
    <name evidence="3" type="primary">Soga1</name>
    <name evidence="3" type="ORF">EYF80_041202</name>
</gene>
<feature type="compositionally biased region" description="Basic and acidic residues" evidence="2">
    <location>
        <begin position="295"/>
        <end position="307"/>
    </location>
</feature>
<dbReference type="Gene3D" id="3.40.50.12700">
    <property type="match status" value="1"/>
</dbReference>
<dbReference type="OrthoDB" id="8871915at2759"/>
<sequence length="331" mass="35871">MARGPDPARLHVSSGPWSSAHGLARCKASLACARIVGAEQRKTHNVGFIDNFNLFWDRSSSFRKIGIRLNKLGSRLLAAKLHNIMEGLNVKTLGDITLSVAKDVSIRLHSQLDNVEKKRSRLEQENEELRVRLQDLEVAKQVLQQEIDKVGPGCVSLCVGPCDATRRHGASDPPDAETRRDFLPRFPCPVEEVCLEVGEVIGYPHLKSATRMNGGGQEKMGGGQEGAGGARRRRAEAKSSRVEAGRRRVETGGAGEEAGGAQLSSLTSCLTSDHSVETGGFKEASETGKTLQVETRTEEPTEEERGGDAQYSPKPRGPIYSSCLTFEGGQI</sequence>
<dbReference type="Proteomes" id="UP000314294">
    <property type="component" value="Unassembled WGS sequence"/>
</dbReference>
<evidence type="ECO:0000256" key="2">
    <source>
        <dbReference type="SAM" id="MobiDB-lite"/>
    </source>
</evidence>
<dbReference type="PANTHER" id="PTHR15742:SF1">
    <property type="entry name" value="PROTEIN SOGA1"/>
    <property type="match status" value="1"/>
</dbReference>
<feature type="region of interest" description="Disordered" evidence="2">
    <location>
        <begin position="209"/>
        <end position="331"/>
    </location>
</feature>
<organism evidence="3 4">
    <name type="scientific">Liparis tanakae</name>
    <name type="common">Tanaka's snailfish</name>
    <dbReference type="NCBI Taxonomy" id="230148"/>
    <lineage>
        <taxon>Eukaryota</taxon>
        <taxon>Metazoa</taxon>
        <taxon>Chordata</taxon>
        <taxon>Craniata</taxon>
        <taxon>Vertebrata</taxon>
        <taxon>Euteleostomi</taxon>
        <taxon>Actinopterygii</taxon>
        <taxon>Neopterygii</taxon>
        <taxon>Teleostei</taxon>
        <taxon>Neoteleostei</taxon>
        <taxon>Acanthomorphata</taxon>
        <taxon>Eupercaria</taxon>
        <taxon>Perciformes</taxon>
        <taxon>Cottioidei</taxon>
        <taxon>Cottales</taxon>
        <taxon>Liparidae</taxon>
        <taxon>Liparis</taxon>
    </lineage>
</organism>
<feature type="compositionally biased region" description="Gly residues" evidence="2">
    <location>
        <begin position="213"/>
        <end position="229"/>
    </location>
</feature>
<keyword evidence="1" id="KW-0175">Coiled coil</keyword>
<evidence type="ECO:0000313" key="3">
    <source>
        <dbReference type="EMBL" id="TNN48615.1"/>
    </source>
</evidence>
<comment type="caution">
    <text evidence="3">The sequence shown here is derived from an EMBL/GenBank/DDBJ whole genome shotgun (WGS) entry which is preliminary data.</text>
</comment>
<evidence type="ECO:0000256" key="1">
    <source>
        <dbReference type="SAM" id="Coils"/>
    </source>
</evidence>
<feature type="compositionally biased region" description="Polar residues" evidence="2">
    <location>
        <begin position="262"/>
        <end position="273"/>
    </location>
</feature>
<dbReference type="AlphaFoldDB" id="A0A4Z2G6B0"/>